<dbReference type="EMBL" id="CP007141">
    <property type="protein sequence ID" value="AJC73604.1"/>
    <property type="molecule type" value="Genomic_DNA"/>
</dbReference>
<dbReference type="PaxDb" id="1123384-AJ81_04600"/>
<accession>A0A0X1KQZ5</accession>
<dbReference type="NCBIfam" id="TIGR01727">
    <property type="entry name" value="oligo_HPY"/>
    <property type="match status" value="1"/>
</dbReference>
<dbReference type="FunFam" id="3.40.50.300:FF:000016">
    <property type="entry name" value="Oligopeptide ABC transporter ATP-binding component"/>
    <property type="match status" value="1"/>
</dbReference>
<dbReference type="GO" id="GO:0005524">
    <property type="term" value="F:ATP binding"/>
    <property type="evidence" value="ECO:0007669"/>
    <property type="project" value="UniProtKB-KW"/>
</dbReference>
<dbReference type="KEGG" id="phy:AJ81_04600"/>
<dbReference type="GO" id="GO:0055085">
    <property type="term" value="P:transmembrane transport"/>
    <property type="evidence" value="ECO:0007669"/>
    <property type="project" value="UniProtKB-ARBA"/>
</dbReference>
<sequence length="324" mass="36870">MKLLKVERLIKDFSIKLGFFGGKHVIRPINDVSFEIDEGETLGVVGESGCGKTTLGRTVIRLYEPSGGKIYFDGVEITNLKERQFRNFRRNMQIVFQDPFSSLNPRMTVYDTLARPLRIHKVVSKSEEKDLIVSTLESVGLKSEHLGRFPHEFSGGQRQRIAIARAIITKPKFIVLDEPTSALDVSVQAQIANLLKELKQKLKLTYLFISHDLSVIQFLSDKIAVMYLGQIVEMGTAETVIRETLHPYTKLLFSSIPVPDPEKRMKFSIDVSEVPSLANITKGCPFFDRCPSRMKECKEFRPKLVNVKEDHAVACFLYHNEIHQ</sequence>
<keyword evidence="3" id="KW-0547">Nucleotide-binding</keyword>
<organism evidence="6 7">
    <name type="scientific">Pseudothermotoga hypogea DSM 11164 = NBRC 106472</name>
    <dbReference type="NCBI Taxonomy" id="1123384"/>
    <lineage>
        <taxon>Bacteria</taxon>
        <taxon>Thermotogati</taxon>
        <taxon>Thermotogota</taxon>
        <taxon>Thermotogae</taxon>
        <taxon>Thermotogales</taxon>
        <taxon>Thermotogaceae</taxon>
        <taxon>Pseudothermotoga</taxon>
    </lineage>
</organism>
<name>A0A0X1KQZ5_9THEM</name>
<gene>
    <name evidence="6" type="ORF">AJ81_04600</name>
</gene>
<dbReference type="STRING" id="1123384.AJ81_04600"/>
<dbReference type="PROSITE" id="PS00211">
    <property type="entry name" value="ABC_TRANSPORTER_1"/>
    <property type="match status" value="1"/>
</dbReference>
<dbReference type="InterPro" id="IPR050319">
    <property type="entry name" value="ABC_transp_ATP-bind"/>
</dbReference>
<dbReference type="RefSeq" id="WP_031504834.1">
    <property type="nucleotide sequence ID" value="NC_022795.1"/>
</dbReference>
<dbReference type="InterPro" id="IPR003593">
    <property type="entry name" value="AAA+_ATPase"/>
</dbReference>
<dbReference type="InterPro" id="IPR013563">
    <property type="entry name" value="Oligopep_ABC_C"/>
</dbReference>
<dbReference type="Pfam" id="PF08352">
    <property type="entry name" value="oligo_HPY"/>
    <property type="match status" value="1"/>
</dbReference>
<dbReference type="InterPro" id="IPR003439">
    <property type="entry name" value="ABC_transporter-like_ATP-bd"/>
</dbReference>
<dbReference type="InterPro" id="IPR027417">
    <property type="entry name" value="P-loop_NTPase"/>
</dbReference>
<reference evidence="6 7" key="1">
    <citation type="submission" date="2014-01" db="EMBL/GenBank/DDBJ databases">
        <title>Genome sequencing of Thermotog hypogea.</title>
        <authorList>
            <person name="Zhang X."/>
            <person name="Alvare G."/>
            <person name="Fristensky B."/>
            <person name="Chen L."/>
            <person name="Suen T."/>
            <person name="Chen Q."/>
            <person name="Ma K."/>
        </authorList>
    </citation>
    <scope>NUCLEOTIDE SEQUENCE [LARGE SCALE GENOMIC DNA]</scope>
    <source>
        <strain evidence="6 7">DSM 11164</strain>
    </source>
</reference>
<evidence type="ECO:0000259" key="5">
    <source>
        <dbReference type="PROSITE" id="PS50893"/>
    </source>
</evidence>
<evidence type="ECO:0000256" key="1">
    <source>
        <dbReference type="ARBA" id="ARBA00005417"/>
    </source>
</evidence>
<dbReference type="AlphaFoldDB" id="A0A0X1KQZ5"/>
<dbReference type="SUPFAM" id="SSF52540">
    <property type="entry name" value="P-loop containing nucleoside triphosphate hydrolases"/>
    <property type="match status" value="1"/>
</dbReference>
<protein>
    <submittedName>
        <fullName evidence="6">Peptide ABC transporter ATP-binding protein</fullName>
    </submittedName>
</protein>
<dbReference type="SMART" id="SM00382">
    <property type="entry name" value="AAA"/>
    <property type="match status" value="1"/>
</dbReference>
<dbReference type="Pfam" id="PF00005">
    <property type="entry name" value="ABC_tran"/>
    <property type="match status" value="1"/>
</dbReference>
<dbReference type="GO" id="GO:0016887">
    <property type="term" value="F:ATP hydrolysis activity"/>
    <property type="evidence" value="ECO:0007669"/>
    <property type="project" value="InterPro"/>
</dbReference>
<dbReference type="GO" id="GO:0015833">
    <property type="term" value="P:peptide transport"/>
    <property type="evidence" value="ECO:0007669"/>
    <property type="project" value="InterPro"/>
</dbReference>
<keyword evidence="7" id="KW-1185">Reference proteome</keyword>
<keyword evidence="2" id="KW-0813">Transport</keyword>
<evidence type="ECO:0000256" key="2">
    <source>
        <dbReference type="ARBA" id="ARBA00022448"/>
    </source>
</evidence>
<evidence type="ECO:0000313" key="7">
    <source>
        <dbReference type="Proteomes" id="UP000077469"/>
    </source>
</evidence>
<dbReference type="PROSITE" id="PS50893">
    <property type="entry name" value="ABC_TRANSPORTER_2"/>
    <property type="match status" value="1"/>
</dbReference>
<dbReference type="Gene3D" id="3.40.50.300">
    <property type="entry name" value="P-loop containing nucleotide triphosphate hydrolases"/>
    <property type="match status" value="1"/>
</dbReference>
<comment type="similarity">
    <text evidence="1">Belongs to the ABC transporter superfamily.</text>
</comment>
<evidence type="ECO:0000256" key="4">
    <source>
        <dbReference type="ARBA" id="ARBA00022840"/>
    </source>
</evidence>
<dbReference type="InterPro" id="IPR017871">
    <property type="entry name" value="ABC_transporter-like_CS"/>
</dbReference>
<keyword evidence="4 6" id="KW-0067">ATP-binding</keyword>
<dbReference type="PANTHER" id="PTHR43776">
    <property type="entry name" value="TRANSPORT ATP-BINDING PROTEIN"/>
    <property type="match status" value="1"/>
</dbReference>
<dbReference type="Proteomes" id="UP000077469">
    <property type="component" value="Chromosome"/>
</dbReference>
<dbReference type="CDD" id="cd03257">
    <property type="entry name" value="ABC_NikE_OppD_transporters"/>
    <property type="match status" value="1"/>
</dbReference>
<feature type="domain" description="ABC transporter" evidence="5">
    <location>
        <begin position="4"/>
        <end position="253"/>
    </location>
</feature>
<proteinExistence type="inferred from homology"/>
<dbReference type="PATRIC" id="fig|1123384.7.peg.900"/>
<dbReference type="PANTHER" id="PTHR43776:SF7">
    <property type="entry name" value="D,D-DIPEPTIDE TRANSPORT ATP-BINDING PROTEIN DDPF-RELATED"/>
    <property type="match status" value="1"/>
</dbReference>
<evidence type="ECO:0000256" key="3">
    <source>
        <dbReference type="ARBA" id="ARBA00022741"/>
    </source>
</evidence>
<dbReference type="OrthoDB" id="42791at2"/>
<evidence type="ECO:0000313" key="6">
    <source>
        <dbReference type="EMBL" id="AJC73604.1"/>
    </source>
</evidence>